<reference evidence="2 3" key="1">
    <citation type="submission" date="2018-02" db="EMBL/GenBank/DDBJ databases">
        <title>Draft genome of wild Prunus yedoensis var. nudiflora.</title>
        <authorList>
            <person name="Baek S."/>
            <person name="Kim J.-H."/>
            <person name="Choi K."/>
            <person name="Kim G.-B."/>
            <person name="Cho A."/>
            <person name="Jang H."/>
            <person name="Shin C.-H."/>
            <person name="Yu H.-J."/>
            <person name="Mun J.-H."/>
        </authorList>
    </citation>
    <scope>NUCLEOTIDE SEQUENCE [LARGE SCALE GENOMIC DNA]</scope>
    <source>
        <strain evidence="3">cv. Jeju island</strain>
        <tissue evidence="2">Leaf</tissue>
    </source>
</reference>
<organism evidence="2 3">
    <name type="scientific">Prunus yedoensis var. nudiflora</name>
    <dbReference type="NCBI Taxonomy" id="2094558"/>
    <lineage>
        <taxon>Eukaryota</taxon>
        <taxon>Viridiplantae</taxon>
        <taxon>Streptophyta</taxon>
        <taxon>Embryophyta</taxon>
        <taxon>Tracheophyta</taxon>
        <taxon>Spermatophyta</taxon>
        <taxon>Magnoliopsida</taxon>
        <taxon>eudicotyledons</taxon>
        <taxon>Gunneridae</taxon>
        <taxon>Pentapetalae</taxon>
        <taxon>rosids</taxon>
        <taxon>fabids</taxon>
        <taxon>Rosales</taxon>
        <taxon>Rosaceae</taxon>
        <taxon>Amygdaloideae</taxon>
        <taxon>Amygdaleae</taxon>
        <taxon>Prunus</taxon>
    </lineage>
</organism>
<protein>
    <submittedName>
        <fullName evidence="2">Uncharacterized protein</fullName>
    </submittedName>
</protein>
<dbReference type="Proteomes" id="UP000250321">
    <property type="component" value="Unassembled WGS sequence"/>
</dbReference>
<dbReference type="AlphaFoldDB" id="A0A314V043"/>
<name>A0A314V043_PRUYE</name>
<evidence type="ECO:0000256" key="1">
    <source>
        <dbReference type="SAM" id="MobiDB-lite"/>
    </source>
</evidence>
<evidence type="ECO:0000313" key="2">
    <source>
        <dbReference type="EMBL" id="PQM43155.1"/>
    </source>
</evidence>
<proteinExistence type="predicted"/>
<gene>
    <name evidence="2" type="ORF">Pyn_10972</name>
</gene>
<dbReference type="EMBL" id="PJQY01002714">
    <property type="protein sequence ID" value="PQM43155.1"/>
    <property type="molecule type" value="Genomic_DNA"/>
</dbReference>
<feature type="region of interest" description="Disordered" evidence="1">
    <location>
        <begin position="1"/>
        <end position="25"/>
    </location>
</feature>
<keyword evidence="3" id="KW-1185">Reference proteome</keyword>
<accession>A0A314V043</accession>
<comment type="caution">
    <text evidence="2">The sequence shown here is derived from an EMBL/GenBank/DDBJ whole genome shotgun (WGS) entry which is preliminary data.</text>
</comment>
<evidence type="ECO:0000313" key="3">
    <source>
        <dbReference type="Proteomes" id="UP000250321"/>
    </source>
</evidence>
<sequence length="72" mass="7720">MEGSSQTPTINSSLTNANESPSPIPTIATTESLVQAGTSTLLPIPKKIVPIRKESEVWKHFTKNTVELGSDI</sequence>